<keyword evidence="3" id="KW-1185">Reference proteome</keyword>
<name>A0A8B8J0W3_PHODC</name>
<dbReference type="Proteomes" id="UP000228380">
    <property type="component" value="Chromosome 3"/>
</dbReference>
<feature type="domain" description="TRF2/HOY1 PH-like" evidence="2">
    <location>
        <begin position="130"/>
        <end position="248"/>
    </location>
</feature>
<protein>
    <submittedName>
        <fullName evidence="4">Uncharacterized protein LOC113462337 isoform X1</fullName>
    </submittedName>
</protein>
<reference evidence="3" key="1">
    <citation type="journal article" date="2019" name="Nat. Commun.">
        <title>Genome-wide association mapping of date palm fruit traits.</title>
        <authorList>
            <person name="Hazzouri K.M."/>
            <person name="Gros-Balthazard M."/>
            <person name="Flowers J.M."/>
            <person name="Copetti D."/>
            <person name="Lemansour A."/>
            <person name="Lebrun M."/>
            <person name="Masmoudi K."/>
            <person name="Ferrand S."/>
            <person name="Dhar M.I."/>
            <person name="Fresquez Z.A."/>
            <person name="Rosas U."/>
            <person name="Zhang J."/>
            <person name="Talag J."/>
            <person name="Lee S."/>
            <person name="Kudrna D."/>
            <person name="Powell R.F."/>
            <person name="Leitch I.J."/>
            <person name="Krueger R.R."/>
            <person name="Wing R.A."/>
            <person name="Amiri K.M.A."/>
            <person name="Purugganan M.D."/>
        </authorList>
    </citation>
    <scope>NUCLEOTIDE SEQUENCE [LARGE SCALE GENOMIC DNA]</scope>
    <source>
        <strain evidence="3">cv. Khalas</strain>
    </source>
</reference>
<proteinExistence type="predicted"/>
<dbReference type="OrthoDB" id="6159439at2759"/>
<dbReference type="Pfam" id="PF24818">
    <property type="entry name" value="PH_TRF2_HOY1"/>
    <property type="match status" value="1"/>
</dbReference>
<feature type="compositionally biased region" description="Basic and acidic residues" evidence="1">
    <location>
        <begin position="39"/>
        <end position="57"/>
    </location>
</feature>
<dbReference type="InterPro" id="IPR057939">
    <property type="entry name" value="TRF2_HOY1_PH"/>
</dbReference>
<evidence type="ECO:0000259" key="2">
    <source>
        <dbReference type="Pfam" id="PF24818"/>
    </source>
</evidence>
<dbReference type="RefSeq" id="XP_026657986.2">
    <property type="nucleotide sequence ID" value="XM_026802185.2"/>
</dbReference>
<sequence>MSECVVGSEGSHEWAEEEGSYNSVLDKVLLRLDGLQSPEESRPQDRPEEPESNCKRQKIDLCTDMTGVPSPLGLNLCKNQTFLDLIHMKLCQEKTTPHNEPTVSTNIEEQKTRNDNYNTQPTPVKWKASNLPATKLKIGCWERKSRNEGDIVAKFYYAKRKLVWEILENGLKKKLEIQWPDISAIRARFIQDQHGILEVELRQQPAFFNEINPQPRKHTNWEACSDFSGGNATISRWHYLEFLEGTLEKHYERLLCSDNRLFMMNQRAFPSLNSSFFGTVSSEMQDIGMLKPRFPSLFYQPSSNWYAPHLHHINNQGSMNAPTCIRTFESLGPSICANYSVSLLKTTAGAIQMNSPSSVIEFPPTMDQAASAWNPKTSNLHNFALNSANATVNPIPNGMTQLCNQEIQSLRRVDGIREHQTQKLSLGAYPAPAPNFLPGRISADNLLTHTAETENFHAGIQDLQSIEEQLLSDSSDLDACVSDESRLLSKVKSIGSLLYLMAAPDTQP</sequence>
<accession>A0A8B8J0W3</accession>
<evidence type="ECO:0000256" key="1">
    <source>
        <dbReference type="SAM" id="MobiDB-lite"/>
    </source>
</evidence>
<dbReference type="GeneID" id="113462337"/>
<dbReference type="PANTHER" id="PTHR33494:SF5">
    <property type="entry name" value="F10A16.6 PROTEIN"/>
    <property type="match status" value="1"/>
</dbReference>
<dbReference type="KEGG" id="pda:113462337"/>
<dbReference type="PANTHER" id="PTHR33494">
    <property type="entry name" value="OS02G0793800 PROTEIN"/>
    <property type="match status" value="1"/>
</dbReference>
<reference evidence="4" key="2">
    <citation type="submission" date="2025-08" db="UniProtKB">
        <authorList>
            <consortium name="RefSeq"/>
        </authorList>
    </citation>
    <scope>IDENTIFICATION</scope>
    <source>
        <tissue evidence="4">Young leaves</tissue>
    </source>
</reference>
<evidence type="ECO:0000313" key="3">
    <source>
        <dbReference type="Proteomes" id="UP000228380"/>
    </source>
</evidence>
<feature type="region of interest" description="Disordered" evidence="1">
    <location>
        <begin position="32"/>
        <end position="57"/>
    </location>
</feature>
<gene>
    <name evidence="4" type="primary">LOC113462337</name>
</gene>
<organism evidence="3 4">
    <name type="scientific">Phoenix dactylifera</name>
    <name type="common">Date palm</name>
    <dbReference type="NCBI Taxonomy" id="42345"/>
    <lineage>
        <taxon>Eukaryota</taxon>
        <taxon>Viridiplantae</taxon>
        <taxon>Streptophyta</taxon>
        <taxon>Embryophyta</taxon>
        <taxon>Tracheophyta</taxon>
        <taxon>Spermatophyta</taxon>
        <taxon>Magnoliopsida</taxon>
        <taxon>Liliopsida</taxon>
        <taxon>Arecaceae</taxon>
        <taxon>Coryphoideae</taxon>
        <taxon>Phoeniceae</taxon>
        <taxon>Phoenix</taxon>
    </lineage>
</organism>
<evidence type="ECO:0000313" key="4">
    <source>
        <dbReference type="RefSeq" id="XP_026657986.2"/>
    </source>
</evidence>
<dbReference type="AlphaFoldDB" id="A0A8B8J0W3"/>